<comment type="subcellular location">
    <subcellularLocation>
        <location evidence="1">Cell membrane</location>
        <topology evidence="1">Multi-pass membrane protein</topology>
    </subcellularLocation>
</comment>
<dbReference type="InterPro" id="IPR029151">
    <property type="entry name" value="Sensor-like_sf"/>
</dbReference>
<dbReference type="EMBL" id="BARW01023595">
    <property type="protein sequence ID" value="GAI97480.1"/>
    <property type="molecule type" value="Genomic_DNA"/>
</dbReference>
<evidence type="ECO:0000256" key="5">
    <source>
        <dbReference type="ARBA" id="ARBA00023136"/>
    </source>
</evidence>
<keyword evidence="3" id="KW-0812">Transmembrane</keyword>
<sequence length="265" mass="30057">NEKLNDIKEIVRLTAAREGIKRATKNNNKDILFRYLSRVREEYGLDVLTLTDSTGIVIVRTRNPDVIGDDQSQDEIIKLVPKKGVLAYPQIVPREELIKEGKDLAGQAYMEFIDTPKAAPRPENKETNGMMLKAASSIVDERGNHLGTLYGGILLNRNYEIVDRVKETVYKGEKYKGRDKGTATIFQHDLRISTNVPNERGERAIGTRVSKEVNNAVLIEGNPWIDRAFVVNLWYITAYEPIKNINNKIIGILYVGMLEKPYLDI</sequence>
<protein>
    <recommendedName>
        <fullName evidence="6">Single cache domain-containing protein</fullName>
    </recommendedName>
</protein>
<reference evidence="7" key="1">
    <citation type="journal article" date="2014" name="Front. Microbiol.">
        <title>High frequency of phylogenetically diverse reductive dehalogenase-homologous genes in deep subseafloor sedimentary metagenomes.</title>
        <authorList>
            <person name="Kawai M."/>
            <person name="Futagami T."/>
            <person name="Toyoda A."/>
            <person name="Takaki Y."/>
            <person name="Nishi S."/>
            <person name="Hori S."/>
            <person name="Arai W."/>
            <person name="Tsubouchi T."/>
            <person name="Morono Y."/>
            <person name="Uchiyama I."/>
            <person name="Ito T."/>
            <person name="Fujiyama A."/>
            <person name="Inagaki F."/>
            <person name="Takami H."/>
        </authorList>
    </citation>
    <scope>NUCLEOTIDE SEQUENCE</scope>
    <source>
        <strain evidence="7">Expedition CK06-06</strain>
    </source>
</reference>
<feature type="non-terminal residue" evidence="7">
    <location>
        <position position="1"/>
    </location>
</feature>
<keyword evidence="4" id="KW-1133">Transmembrane helix</keyword>
<accession>X1UC96</accession>
<dbReference type="GO" id="GO:0005886">
    <property type="term" value="C:plasma membrane"/>
    <property type="evidence" value="ECO:0007669"/>
    <property type="project" value="UniProtKB-SubCell"/>
</dbReference>
<evidence type="ECO:0000313" key="7">
    <source>
        <dbReference type="EMBL" id="GAI97480.1"/>
    </source>
</evidence>
<dbReference type="Pfam" id="PF17202">
    <property type="entry name" value="sCache_3_3"/>
    <property type="match status" value="1"/>
</dbReference>
<evidence type="ECO:0000256" key="1">
    <source>
        <dbReference type="ARBA" id="ARBA00004651"/>
    </source>
</evidence>
<feature type="non-terminal residue" evidence="7">
    <location>
        <position position="265"/>
    </location>
</feature>
<keyword evidence="2" id="KW-1003">Cell membrane</keyword>
<dbReference type="InterPro" id="IPR033463">
    <property type="entry name" value="sCache_3"/>
</dbReference>
<name>X1UC96_9ZZZZ</name>
<evidence type="ECO:0000256" key="3">
    <source>
        <dbReference type="ARBA" id="ARBA00022692"/>
    </source>
</evidence>
<evidence type="ECO:0000259" key="6">
    <source>
        <dbReference type="Pfam" id="PF17202"/>
    </source>
</evidence>
<keyword evidence="5" id="KW-0472">Membrane</keyword>
<organism evidence="7">
    <name type="scientific">marine sediment metagenome</name>
    <dbReference type="NCBI Taxonomy" id="412755"/>
    <lineage>
        <taxon>unclassified sequences</taxon>
        <taxon>metagenomes</taxon>
        <taxon>ecological metagenomes</taxon>
    </lineage>
</organism>
<dbReference type="SUPFAM" id="SSF103190">
    <property type="entry name" value="Sensory domain-like"/>
    <property type="match status" value="1"/>
</dbReference>
<evidence type="ECO:0000256" key="4">
    <source>
        <dbReference type="ARBA" id="ARBA00022989"/>
    </source>
</evidence>
<feature type="domain" description="Single cache" evidence="6">
    <location>
        <begin position="155"/>
        <end position="263"/>
    </location>
</feature>
<gene>
    <name evidence="7" type="ORF">S12H4_39090</name>
</gene>
<proteinExistence type="predicted"/>
<evidence type="ECO:0000256" key="2">
    <source>
        <dbReference type="ARBA" id="ARBA00022475"/>
    </source>
</evidence>
<dbReference type="AlphaFoldDB" id="X1UC96"/>
<comment type="caution">
    <text evidence="7">The sequence shown here is derived from an EMBL/GenBank/DDBJ whole genome shotgun (WGS) entry which is preliminary data.</text>
</comment>
<dbReference type="Gene3D" id="3.30.450.20">
    <property type="entry name" value="PAS domain"/>
    <property type="match status" value="1"/>
</dbReference>